<dbReference type="Proteomes" id="UP001240777">
    <property type="component" value="Unassembled WGS sequence"/>
</dbReference>
<dbReference type="Gene3D" id="1.20.5.170">
    <property type="match status" value="1"/>
</dbReference>
<feature type="coiled-coil region" evidence="1">
    <location>
        <begin position="4"/>
        <end position="31"/>
    </location>
</feature>
<dbReference type="AlphaFoldDB" id="A0AA90PWV0"/>
<dbReference type="RefSeq" id="WP_305517563.1">
    <property type="nucleotide sequence ID" value="NZ_JAUPEV010000013.1"/>
</dbReference>
<dbReference type="EMBL" id="JAUPEV010000013">
    <property type="protein sequence ID" value="MDO7253722.1"/>
    <property type="molecule type" value="Genomic_DNA"/>
</dbReference>
<reference evidence="2 4" key="3">
    <citation type="journal article" date="2024" name="Syst. Appl. Microbiol.">
        <title>Helicobacter cappadocius sp. nov., from lizards: The first psychrotrophic Helicobacter species.</title>
        <authorList>
            <person name="Aydin F."/>
            <person name="Tarhane S."/>
            <person name="Karakaya E."/>
            <person name="Abay S."/>
            <person name="Kayman T."/>
            <person name="Guran O."/>
            <person name="Bozkurt E."/>
            <person name="Uzum N."/>
            <person name="Avci A."/>
            <person name="Olgun K."/>
            <person name="Jablonski D."/>
            <person name="Guran C."/>
            <person name="Burcin Saticioglu I."/>
        </authorList>
    </citation>
    <scope>NUCLEOTIDE SEQUENCE [LARGE SCALE GENOMIC DNA]</scope>
    <source>
        <strain evidence="2">Faydin-H75</strain>
        <strain evidence="4">faydin-H76</strain>
    </source>
</reference>
<accession>A0AA90PWV0</accession>
<name>A0AA90PWV0_9HELI</name>
<evidence type="ECO:0000256" key="1">
    <source>
        <dbReference type="SAM" id="Coils"/>
    </source>
</evidence>
<keyword evidence="1" id="KW-0175">Coiled coil</keyword>
<comment type="caution">
    <text evidence="3">The sequence shown here is derived from an EMBL/GenBank/DDBJ whole genome shotgun (WGS) entry which is preliminary data.</text>
</comment>
<keyword evidence="5" id="KW-1185">Reference proteome</keyword>
<evidence type="ECO:0000313" key="3">
    <source>
        <dbReference type="EMBL" id="MDP2539650.1"/>
    </source>
</evidence>
<proteinExistence type="predicted"/>
<gene>
    <name evidence="2" type="ORF">Q5I04_07345</name>
    <name evidence="3" type="ORF">Q5I06_07675</name>
</gene>
<organism evidence="3 4">
    <name type="scientific">Helicobacter cappadocius</name>
    <dbReference type="NCBI Taxonomy" id="3063998"/>
    <lineage>
        <taxon>Bacteria</taxon>
        <taxon>Pseudomonadati</taxon>
        <taxon>Campylobacterota</taxon>
        <taxon>Epsilonproteobacteria</taxon>
        <taxon>Campylobacterales</taxon>
        <taxon>Helicobacteraceae</taxon>
        <taxon>Helicobacter</taxon>
    </lineage>
</organism>
<dbReference type="EMBL" id="JAUYZK010000013">
    <property type="protein sequence ID" value="MDP2539650.1"/>
    <property type="molecule type" value="Genomic_DNA"/>
</dbReference>
<protein>
    <submittedName>
        <fullName evidence="3">DUF904 domain-containing protein</fullName>
    </submittedName>
</protein>
<dbReference type="Proteomes" id="UP001177258">
    <property type="component" value="Unassembled WGS sequence"/>
</dbReference>
<evidence type="ECO:0000313" key="4">
    <source>
        <dbReference type="Proteomes" id="UP001177258"/>
    </source>
</evidence>
<evidence type="ECO:0000313" key="5">
    <source>
        <dbReference type="Proteomes" id="UP001240777"/>
    </source>
</evidence>
<reference evidence="2" key="2">
    <citation type="submission" date="2023-07" db="EMBL/GenBank/DDBJ databases">
        <authorList>
            <person name="Aydin F."/>
            <person name="Tarhane S."/>
            <person name="Saticioglu I.B."/>
            <person name="Karakaya E."/>
            <person name="Abay S."/>
            <person name="Guran O."/>
            <person name="Bozkurt E."/>
            <person name="Uzum N."/>
            <person name="Olgun K."/>
            <person name="Jablonski D."/>
        </authorList>
    </citation>
    <scope>NUCLEOTIDE SEQUENCE</scope>
    <source>
        <strain evidence="2">Faydin-H75</strain>
    </source>
</reference>
<evidence type="ECO:0000313" key="2">
    <source>
        <dbReference type="EMBL" id="MDO7253722.1"/>
    </source>
</evidence>
<reference evidence="3 5" key="1">
    <citation type="submission" date="2023-07" db="EMBL/GenBank/DDBJ databases">
        <title>Unpublished Manusciprt.</title>
        <authorList>
            <person name="Aydin F."/>
            <person name="Tarhane S."/>
            <person name="Saticioglu I.B."/>
            <person name="Karakaya E."/>
            <person name="Abay S."/>
            <person name="Guran O."/>
            <person name="Bozkurt E."/>
            <person name="Uzum N."/>
            <person name="Olgun K."/>
            <person name="Jablonski D."/>
        </authorList>
    </citation>
    <scope>NUCLEOTIDE SEQUENCE</scope>
    <source>
        <strain evidence="5">faydin-H75</strain>
        <strain evidence="3">Faydin-H76</strain>
    </source>
</reference>
<sequence>MSLIEKLSEKIDLLLDKTNNQELEIQDLRLKISTLIAQSEEKDRQISTLYEEIANKDKSVQSLYDKIQEVLDK</sequence>